<dbReference type="Proteomes" id="UP000836788">
    <property type="component" value="Chromosome 2"/>
</dbReference>
<dbReference type="AlphaFoldDB" id="A0A8J9X4A0"/>
<feature type="chain" id="PRO_5035421966" description="Coenzyme Q-binding protein COQ10 START domain-containing protein" evidence="2">
    <location>
        <begin position="24"/>
        <end position="241"/>
    </location>
</feature>
<gene>
    <name evidence="4" type="ORF">PTTT1_LOCUS27021</name>
</gene>
<dbReference type="InterPro" id="IPR023393">
    <property type="entry name" value="START-like_dom_sf"/>
</dbReference>
<evidence type="ECO:0000259" key="3">
    <source>
        <dbReference type="Pfam" id="PF03364"/>
    </source>
</evidence>
<feature type="signal peptide" evidence="2">
    <location>
        <begin position="1"/>
        <end position="23"/>
    </location>
</feature>
<accession>A0A8J9X4A0</accession>
<evidence type="ECO:0000313" key="4">
    <source>
        <dbReference type="EMBL" id="CAG9284787.1"/>
    </source>
</evidence>
<dbReference type="PANTHER" id="PTHR33824:SF7">
    <property type="entry name" value="POLYKETIDE CYCLASE_DEHYDRASE AND LIPID TRANSPORT SUPERFAMILY PROTEIN"/>
    <property type="match status" value="1"/>
</dbReference>
<reference evidence="4" key="1">
    <citation type="submission" date="2022-02" db="EMBL/GenBank/DDBJ databases">
        <authorList>
            <person name="Giguere J D."/>
        </authorList>
    </citation>
    <scope>NUCLEOTIDE SEQUENCE</scope>
    <source>
        <strain evidence="4">CCAP 1055/1</strain>
    </source>
</reference>
<dbReference type="InterPro" id="IPR005031">
    <property type="entry name" value="COQ10_START"/>
</dbReference>
<evidence type="ECO:0000256" key="1">
    <source>
        <dbReference type="SAM" id="MobiDB-lite"/>
    </source>
</evidence>
<feature type="compositionally biased region" description="Polar residues" evidence="1">
    <location>
        <begin position="51"/>
        <end position="70"/>
    </location>
</feature>
<protein>
    <recommendedName>
        <fullName evidence="3">Coenzyme Q-binding protein COQ10 START domain-containing protein</fullName>
    </recommendedName>
</protein>
<dbReference type="EMBL" id="OU594943">
    <property type="protein sequence ID" value="CAG9284787.1"/>
    <property type="molecule type" value="Genomic_DNA"/>
</dbReference>
<feature type="region of interest" description="Disordered" evidence="1">
    <location>
        <begin position="36"/>
        <end position="70"/>
    </location>
</feature>
<dbReference type="SUPFAM" id="SSF55961">
    <property type="entry name" value="Bet v1-like"/>
    <property type="match status" value="1"/>
</dbReference>
<evidence type="ECO:0000256" key="2">
    <source>
        <dbReference type="SAM" id="SignalP"/>
    </source>
</evidence>
<feature type="domain" description="Coenzyme Q-binding protein COQ10 START" evidence="3">
    <location>
        <begin position="84"/>
        <end position="211"/>
    </location>
</feature>
<dbReference type="Gene3D" id="3.30.530.20">
    <property type="match status" value="1"/>
</dbReference>
<dbReference type="InterPro" id="IPR047137">
    <property type="entry name" value="ORF3"/>
</dbReference>
<organism evidence="4">
    <name type="scientific">Phaeodactylum tricornutum</name>
    <name type="common">Diatom</name>
    <dbReference type="NCBI Taxonomy" id="2850"/>
    <lineage>
        <taxon>Eukaryota</taxon>
        <taxon>Sar</taxon>
        <taxon>Stramenopiles</taxon>
        <taxon>Ochrophyta</taxon>
        <taxon>Bacillariophyta</taxon>
        <taxon>Bacillariophyceae</taxon>
        <taxon>Bacillariophycidae</taxon>
        <taxon>Naviculales</taxon>
        <taxon>Phaeodactylaceae</taxon>
        <taxon>Phaeodactylum</taxon>
    </lineage>
</organism>
<proteinExistence type="predicted"/>
<dbReference type="Pfam" id="PF03364">
    <property type="entry name" value="Polyketide_cyc"/>
    <property type="match status" value="1"/>
</dbReference>
<name>A0A8J9X4A0_PHATR</name>
<dbReference type="CDD" id="cd07817">
    <property type="entry name" value="SRPBCC_8"/>
    <property type="match status" value="1"/>
</dbReference>
<sequence length="241" mass="27298">MTTALISSHVLVLVTMWLIGVQCFPVQSYLVSAGSHHRRVPTPRPTRGGVSFSSRRANTSNDIRSEDTLSNSKNRIPVSAEIEIPLAAEIAFDAFADLPRQATWADWLKSVEYISPDNPETMWKMSYLGLSYSWKAISTRQERPFVIEWESTSGLKNFGRVDFTKLDSDRTHMKLTMTFLAPRLLVKMLGQQGAIARLVEKRMLQTMLHNFRDIVVVESTSNQQPQLKPLSIFPKQNAESD</sequence>
<keyword evidence="2" id="KW-0732">Signal</keyword>
<dbReference type="PANTHER" id="PTHR33824">
    <property type="entry name" value="POLYKETIDE CYCLASE/DEHYDRASE AND LIPID TRANSPORT SUPERFAMILY PROTEIN"/>
    <property type="match status" value="1"/>
</dbReference>